<keyword evidence="1" id="KW-1133">Transmembrane helix</keyword>
<dbReference type="RefSeq" id="WP_085544649.1">
    <property type="nucleotide sequence ID" value="NZ_FXBB01000015.1"/>
</dbReference>
<dbReference type="Proteomes" id="UP000193355">
    <property type="component" value="Unassembled WGS sequence"/>
</dbReference>
<evidence type="ECO:0000313" key="2">
    <source>
        <dbReference type="EMBL" id="SMG30862.1"/>
    </source>
</evidence>
<evidence type="ECO:0000313" key="3">
    <source>
        <dbReference type="Proteomes" id="UP000193355"/>
    </source>
</evidence>
<protein>
    <submittedName>
        <fullName evidence="2">Uncharacterized protein</fullName>
    </submittedName>
</protein>
<organism evidence="2 3">
    <name type="scientific">Dethiosulfovibrio salsuginis</name>
    <dbReference type="NCBI Taxonomy" id="561720"/>
    <lineage>
        <taxon>Bacteria</taxon>
        <taxon>Thermotogati</taxon>
        <taxon>Synergistota</taxon>
        <taxon>Synergistia</taxon>
        <taxon>Synergistales</taxon>
        <taxon>Dethiosulfovibrionaceae</taxon>
        <taxon>Dethiosulfovibrio</taxon>
    </lineage>
</organism>
<name>A0A1X7JRC8_9BACT</name>
<gene>
    <name evidence="2" type="ORF">SAMN06275492_11545</name>
</gene>
<keyword evidence="1" id="KW-0812">Transmembrane</keyword>
<keyword evidence="1" id="KW-0472">Membrane</keyword>
<dbReference type="AlphaFoldDB" id="A0A1X7JRC8"/>
<reference evidence="3" key="1">
    <citation type="submission" date="2017-04" db="EMBL/GenBank/DDBJ databases">
        <authorList>
            <person name="Varghese N."/>
            <person name="Submissions S."/>
        </authorList>
    </citation>
    <scope>NUCLEOTIDE SEQUENCE [LARGE SCALE GENOMIC DNA]</scope>
    <source>
        <strain evidence="3">USBA 82</strain>
    </source>
</reference>
<feature type="transmembrane region" description="Helical" evidence="1">
    <location>
        <begin position="35"/>
        <end position="54"/>
    </location>
</feature>
<accession>A0A1X7JRC8</accession>
<proteinExistence type="predicted"/>
<dbReference type="EMBL" id="FXBB01000015">
    <property type="protein sequence ID" value="SMG30862.1"/>
    <property type="molecule type" value="Genomic_DNA"/>
</dbReference>
<sequence>MRMVVMWLSITTLVLYGYALAGMGGYLLGRGRIDYIVLGLLGGSATAATALWLWKKNIHRYFPPEQDK</sequence>
<keyword evidence="3" id="KW-1185">Reference proteome</keyword>
<evidence type="ECO:0000256" key="1">
    <source>
        <dbReference type="SAM" id="Phobius"/>
    </source>
</evidence>